<dbReference type="EMBL" id="JBEPNW010000008">
    <property type="protein sequence ID" value="MET3870080.1"/>
    <property type="molecule type" value="Genomic_DNA"/>
</dbReference>
<accession>A0ABV2NUA8</accession>
<reference evidence="1 2" key="1">
    <citation type="submission" date="2024-06" db="EMBL/GenBank/DDBJ databases">
        <title>Genomics of switchgrass bacterial isolates.</title>
        <authorList>
            <person name="Shade A."/>
        </authorList>
    </citation>
    <scope>NUCLEOTIDE SEQUENCE [LARGE SCALE GENOMIC DNA]</scope>
    <source>
        <strain evidence="1 2">PvP084</strain>
    </source>
</reference>
<proteinExistence type="predicted"/>
<comment type="caution">
    <text evidence="1">The sequence shown here is derived from an EMBL/GenBank/DDBJ whole genome shotgun (WGS) entry which is preliminary data.</text>
</comment>
<name>A0ABV2NUA8_9HYPH</name>
<sequence length="240" mass="28232">MTPGQDTAGEGERHVFGTDLPLEACHDIMHALPDEWVEPERWLMASKWFDYRFMHPVHATYLFTDAYRRVYRQMYASTFDRAKADYVKGIKAEDPFDLAKRNTDRAGLWKARQMADGLCMPYDLYIGIAMHWSLRKCRKEYLPRPTHLYNFDLLTAVSDTWTDRQSGILYVAKDERFKNERYQASPIQDAHHEWLLAQVSKRSNIVHALKGLIYDEQVLPEEKARARWGDVVMSRIDDVR</sequence>
<evidence type="ECO:0000313" key="2">
    <source>
        <dbReference type="Proteomes" id="UP001549119"/>
    </source>
</evidence>
<dbReference type="Proteomes" id="UP001549119">
    <property type="component" value="Unassembled WGS sequence"/>
</dbReference>
<keyword evidence="2" id="KW-1185">Reference proteome</keyword>
<evidence type="ECO:0000313" key="1">
    <source>
        <dbReference type="EMBL" id="MET3870080.1"/>
    </source>
</evidence>
<gene>
    <name evidence="1" type="ORF">ABIC20_007465</name>
</gene>
<dbReference type="RefSeq" id="WP_209651192.1">
    <property type="nucleotide sequence ID" value="NZ_JBEPNV010000005.1"/>
</dbReference>
<organism evidence="1 2">
    <name type="scientific">Methylobacterium radiotolerans</name>
    <dbReference type="NCBI Taxonomy" id="31998"/>
    <lineage>
        <taxon>Bacteria</taxon>
        <taxon>Pseudomonadati</taxon>
        <taxon>Pseudomonadota</taxon>
        <taxon>Alphaproteobacteria</taxon>
        <taxon>Hyphomicrobiales</taxon>
        <taxon>Methylobacteriaceae</taxon>
        <taxon>Methylobacterium</taxon>
    </lineage>
</organism>
<protein>
    <submittedName>
        <fullName evidence="1">Uncharacterized protein</fullName>
    </submittedName>
</protein>